<protein>
    <submittedName>
        <fullName evidence="6">Helix-turn-helix transcriptional regulator</fullName>
    </submittedName>
</protein>
<dbReference type="RefSeq" id="WP_349181214.1">
    <property type="nucleotide sequence ID" value="NZ_JBBNGS010000001.1"/>
</dbReference>
<gene>
    <name evidence="6" type="ORF">AAAT05_00625</name>
</gene>
<proteinExistence type="predicted"/>
<keyword evidence="4" id="KW-0812">Transmembrane</keyword>
<keyword evidence="7" id="KW-1185">Reference proteome</keyword>
<evidence type="ECO:0000256" key="3">
    <source>
        <dbReference type="ARBA" id="ARBA00023163"/>
    </source>
</evidence>
<dbReference type="InterPro" id="IPR016032">
    <property type="entry name" value="Sig_transdc_resp-reg_C-effctor"/>
</dbReference>
<evidence type="ECO:0000313" key="6">
    <source>
        <dbReference type="EMBL" id="MEQ2636860.1"/>
    </source>
</evidence>
<dbReference type="Gene3D" id="1.10.10.10">
    <property type="entry name" value="Winged helix-like DNA-binding domain superfamily/Winged helix DNA-binding domain"/>
    <property type="match status" value="2"/>
</dbReference>
<sequence length="384" mass="40534">MGNHSFQRESEAVERAFDEASLTNREKDAARSLLQGMTAQEAADIMGVSPSSVGSYRKRAYEKLGVGSGRELLSLHRAWPVAEVNVDVNEKLRERGLNETQASVCSLIAAGRTTAEIASELGIAAGTVNSARAYGYKLLGIHSREELVELLKGRGGRETEPATGSSGKRLWTILAVVAIVLVGAIALLQAIAPSASNGPVGSLAAARGTDATPFTAKAEDGTILFGVNENGQRFGRRDWVTAYLGGIADLYAAEGENGEKGFAPQNAEPGSPLYDMDGRTELGTFSLFEWQVNDLGTEKPSPDATPFAARDSEGHILFGVNEAGQRFGSKELADLYLGGKLDLEATTASNGAHGYVHVDDVEKSPVLTVYAEDGVTELGTLTSG</sequence>
<organism evidence="6 7">
    <name type="scientific">Paratractidigestivibacter faecalis</name>
    <dbReference type="NCBI Taxonomy" id="2292441"/>
    <lineage>
        <taxon>Bacteria</taxon>
        <taxon>Bacillati</taxon>
        <taxon>Actinomycetota</taxon>
        <taxon>Coriobacteriia</taxon>
        <taxon>Coriobacteriales</taxon>
        <taxon>Atopobiaceae</taxon>
        <taxon>Paratractidigestivibacter</taxon>
    </lineage>
</organism>
<keyword evidence="1" id="KW-0805">Transcription regulation</keyword>
<dbReference type="PROSITE" id="PS50043">
    <property type="entry name" value="HTH_LUXR_2"/>
    <property type="match status" value="1"/>
</dbReference>
<evidence type="ECO:0000256" key="2">
    <source>
        <dbReference type="ARBA" id="ARBA00023125"/>
    </source>
</evidence>
<evidence type="ECO:0000313" key="7">
    <source>
        <dbReference type="Proteomes" id="UP001478817"/>
    </source>
</evidence>
<evidence type="ECO:0000256" key="1">
    <source>
        <dbReference type="ARBA" id="ARBA00023015"/>
    </source>
</evidence>
<keyword evidence="2" id="KW-0238">DNA-binding</keyword>
<dbReference type="CDD" id="cd06170">
    <property type="entry name" value="LuxR_C_like"/>
    <property type="match status" value="1"/>
</dbReference>
<dbReference type="PANTHER" id="PTHR44688:SF16">
    <property type="entry name" value="DNA-BINDING TRANSCRIPTIONAL ACTIVATOR DEVR_DOSR"/>
    <property type="match status" value="1"/>
</dbReference>
<reference evidence="6 7" key="1">
    <citation type="submission" date="2024-04" db="EMBL/GenBank/DDBJ databases">
        <title>Human intestinal bacterial collection.</title>
        <authorList>
            <person name="Pauvert C."/>
            <person name="Hitch T.C.A."/>
            <person name="Clavel T."/>
        </authorList>
    </citation>
    <scope>NUCLEOTIDE SEQUENCE [LARGE SCALE GENOMIC DNA]</scope>
    <source>
        <strain evidence="6 7">CLA-AA-H197</strain>
    </source>
</reference>
<name>A0ABV1IEX1_9ACTN</name>
<dbReference type="Proteomes" id="UP001478817">
    <property type="component" value="Unassembled WGS sequence"/>
</dbReference>
<accession>A0ABV1IEX1</accession>
<keyword evidence="4" id="KW-0472">Membrane</keyword>
<dbReference type="InterPro" id="IPR000792">
    <property type="entry name" value="Tscrpt_reg_LuxR_C"/>
</dbReference>
<keyword evidence="3" id="KW-0804">Transcription</keyword>
<feature type="transmembrane region" description="Helical" evidence="4">
    <location>
        <begin position="170"/>
        <end position="192"/>
    </location>
</feature>
<dbReference type="InterPro" id="IPR036388">
    <property type="entry name" value="WH-like_DNA-bd_sf"/>
</dbReference>
<dbReference type="EMBL" id="JBBNGS010000001">
    <property type="protein sequence ID" value="MEQ2636860.1"/>
    <property type="molecule type" value="Genomic_DNA"/>
</dbReference>
<dbReference type="Pfam" id="PF00196">
    <property type="entry name" value="GerE"/>
    <property type="match status" value="2"/>
</dbReference>
<feature type="domain" description="HTH luxR-type" evidence="5">
    <location>
        <begin position="15"/>
        <end position="80"/>
    </location>
</feature>
<keyword evidence="4" id="KW-1133">Transmembrane helix</keyword>
<dbReference type="PANTHER" id="PTHR44688">
    <property type="entry name" value="DNA-BINDING TRANSCRIPTIONAL ACTIVATOR DEVR_DOSR"/>
    <property type="match status" value="1"/>
</dbReference>
<dbReference type="SUPFAM" id="SSF46894">
    <property type="entry name" value="C-terminal effector domain of the bipartite response regulators"/>
    <property type="match status" value="2"/>
</dbReference>
<evidence type="ECO:0000256" key="4">
    <source>
        <dbReference type="SAM" id="Phobius"/>
    </source>
</evidence>
<evidence type="ECO:0000259" key="5">
    <source>
        <dbReference type="PROSITE" id="PS50043"/>
    </source>
</evidence>
<comment type="caution">
    <text evidence="6">The sequence shown here is derived from an EMBL/GenBank/DDBJ whole genome shotgun (WGS) entry which is preliminary data.</text>
</comment>
<dbReference type="SMART" id="SM00421">
    <property type="entry name" value="HTH_LUXR"/>
    <property type="match status" value="2"/>
</dbReference>